<comment type="caution">
    <text evidence="2">The sequence shown here is derived from an EMBL/GenBank/DDBJ whole genome shotgun (WGS) entry which is preliminary data.</text>
</comment>
<evidence type="ECO:0000313" key="2">
    <source>
        <dbReference type="EMBL" id="OTF83087.1"/>
    </source>
</evidence>
<accession>A0A1Y3BSL1</accession>
<name>A0A1Y3BSL1_EURMA</name>
<reference evidence="2 3" key="1">
    <citation type="submission" date="2017-03" db="EMBL/GenBank/DDBJ databases">
        <title>Genome Survey of Euroglyphus maynei.</title>
        <authorList>
            <person name="Arlian L.G."/>
            <person name="Morgan M.S."/>
            <person name="Rider S.D."/>
        </authorList>
    </citation>
    <scope>NUCLEOTIDE SEQUENCE [LARGE SCALE GENOMIC DNA]</scope>
    <source>
        <strain evidence="2">Arlian Lab</strain>
        <tissue evidence="2">Whole body</tissue>
    </source>
</reference>
<feature type="compositionally biased region" description="Basic residues" evidence="1">
    <location>
        <begin position="86"/>
        <end position="102"/>
    </location>
</feature>
<dbReference type="Proteomes" id="UP000194236">
    <property type="component" value="Unassembled WGS sequence"/>
</dbReference>
<keyword evidence="3" id="KW-1185">Reference proteome</keyword>
<feature type="region of interest" description="Disordered" evidence="1">
    <location>
        <begin position="1"/>
        <end position="102"/>
    </location>
</feature>
<sequence length="102" mass="12082">MNNHYNPQRNTGKFTQSPSQVTSEYYGRSSTVDCYQPPLPRLHNDNYDQDYINNQYHDGYEENQTYGTYSSTYGSSYHQRDMTTDRHRHSTASRSRSRTPNR</sequence>
<dbReference type="AlphaFoldDB" id="A0A1Y3BSL1"/>
<protein>
    <submittedName>
        <fullName evidence="2">Uncharacterized protein</fullName>
    </submittedName>
</protein>
<organism evidence="2 3">
    <name type="scientific">Euroglyphus maynei</name>
    <name type="common">Mayne's house dust mite</name>
    <dbReference type="NCBI Taxonomy" id="6958"/>
    <lineage>
        <taxon>Eukaryota</taxon>
        <taxon>Metazoa</taxon>
        <taxon>Ecdysozoa</taxon>
        <taxon>Arthropoda</taxon>
        <taxon>Chelicerata</taxon>
        <taxon>Arachnida</taxon>
        <taxon>Acari</taxon>
        <taxon>Acariformes</taxon>
        <taxon>Sarcoptiformes</taxon>
        <taxon>Astigmata</taxon>
        <taxon>Psoroptidia</taxon>
        <taxon>Analgoidea</taxon>
        <taxon>Pyroglyphidae</taxon>
        <taxon>Pyroglyphinae</taxon>
        <taxon>Euroglyphus</taxon>
    </lineage>
</organism>
<evidence type="ECO:0000313" key="3">
    <source>
        <dbReference type="Proteomes" id="UP000194236"/>
    </source>
</evidence>
<feature type="compositionally biased region" description="Polar residues" evidence="1">
    <location>
        <begin position="1"/>
        <end position="33"/>
    </location>
</feature>
<proteinExistence type="predicted"/>
<feature type="compositionally biased region" description="Low complexity" evidence="1">
    <location>
        <begin position="65"/>
        <end position="77"/>
    </location>
</feature>
<gene>
    <name evidence="2" type="ORF">BLA29_009787</name>
</gene>
<dbReference type="EMBL" id="MUJZ01005224">
    <property type="protein sequence ID" value="OTF83087.1"/>
    <property type="molecule type" value="Genomic_DNA"/>
</dbReference>
<evidence type="ECO:0000256" key="1">
    <source>
        <dbReference type="SAM" id="MobiDB-lite"/>
    </source>
</evidence>